<comment type="cofactor">
    <cofactor evidence="1">
        <name>Ca(2+)</name>
        <dbReference type="ChEBI" id="CHEBI:29108"/>
    </cofactor>
</comment>
<dbReference type="GO" id="GO:0005975">
    <property type="term" value="P:carbohydrate metabolic process"/>
    <property type="evidence" value="ECO:0007669"/>
    <property type="project" value="InterPro"/>
</dbReference>
<dbReference type="SUPFAM" id="SSF51011">
    <property type="entry name" value="Glycosyl hydrolase domain"/>
    <property type="match status" value="1"/>
</dbReference>
<keyword evidence="4" id="KW-0472">Membrane</keyword>
<dbReference type="InterPro" id="IPR013780">
    <property type="entry name" value="Glyco_hydro_b"/>
</dbReference>
<dbReference type="OrthoDB" id="9805159at2"/>
<evidence type="ECO:0000256" key="2">
    <source>
        <dbReference type="ARBA" id="ARBA00022723"/>
    </source>
</evidence>
<proteinExistence type="predicted"/>
<reference evidence="6 7" key="1">
    <citation type="submission" date="2019-03" db="EMBL/GenBank/DDBJ databases">
        <authorList>
            <person name="He R.-H."/>
        </authorList>
    </citation>
    <scope>NUCLEOTIDE SEQUENCE [LARGE SCALE GENOMIC DNA]</scope>
    <source>
        <strain evidence="7">SH 714</strain>
    </source>
</reference>
<evidence type="ECO:0000256" key="1">
    <source>
        <dbReference type="ARBA" id="ARBA00001913"/>
    </source>
</evidence>
<dbReference type="CDD" id="cd00551">
    <property type="entry name" value="AmyAc_family"/>
    <property type="match status" value="1"/>
</dbReference>
<dbReference type="InterPro" id="IPR017853">
    <property type="entry name" value="GH"/>
</dbReference>
<dbReference type="PANTHER" id="PTHR10357">
    <property type="entry name" value="ALPHA-AMYLASE FAMILY MEMBER"/>
    <property type="match status" value="1"/>
</dbReference>
<evidence type="ECO:0000256" key="4">
    <source>
        <dbReference type="SAM" id="Phobius"/>
    </source>
</evidence>
<dbReference type="AlphaFoldDB" id="A0A4Y8INC7"/>
<dbReference type="EMBL" id="SOPW01000006">
    <property type="protein sequence ID" value="TFB22047.1"/>
    <property type="molecule type" value="Genomic_DNA"/>
</dbReference>
<gene>
    <name evidence="6" type="ORF">E3U55_07030</name>
</gene>
<dbReference type="Gene3D" id="2.60.40.1180">
    <property type="entry name" value="Golgi alpha-mannosidase II"/>
    <property type="match status" value="1"/>
</dbReference>
<keyword evidence="2" id="KW-0479">Metal-binding</keyword>
<sequence length="440" mass="50541">MNIMKLKIIGLTLLFYMLVPFLVQAEQNKNVYYYILVDRFESGEQQDQADVDVDDPTAYHGGDYKGIENRIDHLKTLGVTHVILSPVFQSENYTGFNVTSYEELEKTFGTQSDLEGLINQLKENDIEVILHFPLNTDLAEQELVDYMTRWSNKLDIGGYYFSNTNQFSTDFWERVSEEVDGLKIGEAKDNSEELLEDGFHQVLKRDNMNELVDFFKHYDQPIDPLMNVMNLKNDKIINAMDLYDTDRFTHIFSETGSHPITHWKLAITFLMTTNNHPLFYHGSEIPLDGVKSDNTHHLMVNFLAGEDQLIKHIEKISNAYDNLPALAQGDMEILHADDSYLVFKKTYQDETNIVAINNSSTLQRVDIDLPAGKELRGILKNDLIRENSDGSYSVAVEREASNIYMVQENTGINLPLVLVFGGVMSVFIVFAILMYRKNRR</sequence>
<keyword evidence="7" id="KW-1185">Reference proteome</keyword>
<accession>A0A4Y8INC7</accession>
<comment type="caution">
    <text evidence="6">The sequence shown here is derived from an EMBL/GenBank/DDBJ whole genome shotgun (WGS) entry which is preliminary data.</text>
</comment>
<feature type="transmembrane region" description="Helical" evidence="4">
    <location>
        <begin position="414"/>
        <end position="435"/>
    </location>
</feature>
<protein>
    <recommendedName>
        <fullName evidence="5">Glycosyl hydrolase family 13 catalytic domain-containing protein</fullName>
    </recommendedName>
</protein>
<dbReference type="Pfam" id="PF00128">
    <property type="entry name" value="Alpha-amylase"/>
    <property type="match status" value="1"/>
</dbReference>
<dbReference type="Pfam" id="PF22026">
    <property type="entry name" value="Alpha-amylase_C_2"/>
    <property type="match status" value="1"/>
</dbReference>
<dbReference type="GO" id="GO:0046872">
    <property type="term" value="F:metal ion binding"/>
    <property type="evidence" value="ECO:0007669"/>
    <property type="project" value="UniProtKB-KW"/>
</dbReference>
<evidence type="ECO:0000313" key="6">
    <source>
        <dbReference type="EMBL" id="TFB22047.1"/>
    </source>
</evidence>
<dbReference type="SMART" id="SM00642">
    <property type="entry name" value="Aamy"/>
    <property type="match status" value="1"/>
</dbReference>
<dbReference type="SUPFAM" id="SSF51445">
    <property type="entry name" value="(Trans)glycosidases"/>
    <property type="match status" value="1"/>
</dbReference>
<keyword evidence="4" id="KW-0812">Transmembrane</keyword>
<keyword evidence="4" id="KW-1133">Transmembrane helix</keyword>
<organism evidence="6 7">
    <name type="scientific">Filobacillus milosensis</name>
    <dbReference type="NCBI Taxonomy" id="94137"/>
    <lineage>
        <taxon>Bacteria</taxon>
        <taxon>Bacillati</taxon>
        <taxon>Bacillota</taxon>
        <taxon>Bacilli</taxon>
        <taxon>Bacillales</taxon>
        <taxon>Bacillaceae</taxon>
        <taxon>Filobacillus</taxon>
    </lineage>
</organism>
<dbReference type="Gene3D" id="3.20.20.80">
    <property type="entry name" value="Glycosidases"/>
    <property type="match status" value="2"/>
</dbReference>
<dbReference type="InterPro" id="IPR006047">
    <property type="entry name" value="GH13_cat_dom"/>
</dbReference>
<evidence type="ECO:0000313" key="7">
    <source>
        <dbReference type="Proteomes" id="UP000297975"/>
    </source>
</evidence>
<keyword evidence="3" id="KW-0732">Signal</keyword>
<evidence type="ECO:0000256" key="3">
    <source>
        <dbReference type="ARBA" id="ARBA00022729"/>
    </source>
</evidence>
<evidence type="ECO:0000259" key="5">
    <source>
        <dbReference type="SMART" id="SM00642"/>
    </source>
</evidence>
<feature type="domain" description="Glycosyl hydrolase family 13 catalytic" evidence="5">
    <location>
        <begin position="34"/>
        <end position="320"/>
    </location>
</feature>
<dbReference type="InterPro" id="IPR054174">
    <property type="entry name" value="Alpha-amylase-like_C"/>
</dbReference>
<dbReference type="PANTHER" id="PTHR10357:SF215">
    <property type="entry name" value="ALPHA-AMYLASE 1"/>
    <property type="match status" value="1"/>
</dbReference>
<name>A0A4Y8INC7_9BACI</name>
<dbReference type="Proteomes" id="UP000297975">
    <property type="component" value="Unassembled WGS sequence"/>
</dbReference>